<evidence type="ECO:0000256" key="11">
    <source>
        <dbReference type="ARBA" id="ARBA00060539"/>
    </source>
</evidence>
<dbReference type="Gene3D" id="2.60.40.180">
    <property type="entry name" value="Transthyretin/hydroxyisourate hydrolase domain"/>
    <property type="match status" value="1"/>
</dbReference>
<evidence type="ECO:0000256" key="9">
    <source>
        <dbReference type="ARBA" id="ARBA00022801"/>
    </source>
</evidence>
<dbReference type="InterPro" id="IPR036817">
    <property type="entry name" value="Transthyretin/HIU_hydrolase_sf"/>
</dbReference>
<evidence type="ECO:0000256" key="3">
    <source>
        <dbReference type="ARBA" id="ARBA00004275"/>
    </source>
</evidence>
<evidence type="ECO:0000256" key="12">
    <source>
        <dbReference type="ARBA" id="ARBA00082459"/>
    </source>
</evidence>
<dbReference type="InterPro" id="IPR023416">
    <property type="entry name" value="Transthyretin/HIU_hydrolase_d"/>
</dbReference>
<evidence type="ECO:0000313" key="16">
    <source>
        <dbReference type="Proteomes" id="UP000261600"/>
    </source>
</evidence>
<comment type="function">
    <text evidence="2">Catalyzes the hydrolysis of 5-hydroxyisourate (HIU) to 2-oxo-4-hydroxy-4-carboxy-5-ureidoimidazoline (OHCU).</text>
</comment>
<evidence type="ECO:0000256" key="8">
    <source>
        <dbReference type="ARBA" id="ARBA00022631"/>
    </source>
</evidence>
<dbReference type="STRING" id="43700.ENSMALP00000022734"/>
<dbReference type="Pfam" id="PF00576">
    <property type="entry name" value="Transthyretin"/>
    <property type="match status" value="1"/>
</dbReference>
<keyword evidence="16" id="KW-1185">Reference proteome</keyword>
<dbReference type="EC" id="3.5.2.17" evidence="6"/>
<feature type="domain" description="Transthyretin/hydroxyisourate hydrolase" evidence="14">
    <location>
        <begin position="54"/>
        <end position="168"/>
    </location>
</feature>
<keyword evidence="9" id="KW-0378">Hydrolase</keyword>
<evidence type="ECO:0000313" key="15">
    <source>
        <dbReference type="Ensembl" id="ENSMALP00000022734.1"/>
    </source>
</evidence>
<dbReference type="PRINTS" id="PR00189">
    <property type="entry name" value="TRNSTHYRETIN"/>
</dbReference>
<comment type="similarity">
    <text evidence="4">Belongs to the transthyretin family. 5-hydroxyisourate hydrolase subfamily.</text>
</comment>
<evidence type="ECO:0000256" key="7">
    <source>
        <dbReference type="ARBA" id="ARBA00017539"/>
    </source>
</evidence>
<dbReference type="SMART" id="SM00095">
    <property type="entry name" value="TR_THY"/>
    <property type="match status" value="1"/>
</dbReference>
<evidence type="ECO:0000256" key="2">
    <source>
        <dbReference type="ARBA" id="ARBA00002704"/>
    </source>
</evidence>
<sequence length="169" mass="19248">MTFDPNSVCHACWVKCLSSGRVQSGYNWLHKFWDLNELAAAERHRWTEWIMTAAESSPLTTHVLNTGDGVPAARMALSLHRLDSSMMIWNMLSVGTTNGDGRCSGLISRAAFTPGMYKLRFETGSYWESLGQNCFYPYVEVVFNINDPEQRFHLPLLMSRFSYSTYRGS</sequence>
<evidence type="ECO:0000256" key="13">
    <source>
        <dbReference type="PIRSR" id="PIRSR600895-51"/>
    </source>
</evidence>
<accession>A0A3Q3JS12</accession>
<dbReference type="GO" id="GO:0033971">
    <property type="term" value="F:hydroxyisourate hydrolase activity"/>
    <property type="evidence" value="ECO:0007669"/>
    <property type="project" value="UniProtKB-EC"/>
</dbReference>
<dbReference type="NCBIfam" id="TIGR02962">
    <property type="entry name" value="hdxy_isourate"/>
    <property type="match status" value="1"/>
</dbReference>
<feature type="binding site" evidence="13">
    <location>
        <position position="62"/>
    </location>
    <ligand>
        <name>substrate</name>
    </ligand>
</feature>
<evidence type="ECO:0000256" key="5">
    <source>
        <dbReference type="ARBA" id="ARBA00011881"/>
    </source>
</evidence>
<comment type="subcellular location">
    <subcellularLocation>
        <location evidence="3">Peroxisome</location>
    </subcellularLocation>
</comment>
<evidence type="ECO:0000256" key="6">
    <source>
        <dbReference type="ARBA" id="ARBA00012609"/>
    </source>
</evidence>
<keyword evidence="8" id="KW-0659">Purine metabolism</keyword>
<dbReference type="CDD" id="cd05822">
    <property type="entry name" value="TLP_HIUase"/>
    <property type="match status" value="1"/>
</dbReference>
<evidence type="ECO:0000256" key="1">
    <source>
        <dbReference type="ARBA" id="ARBA00001043"/>
    </source>
</evidence>
<comment type="catalytic activity">
    <reaction evidence="1">
        <text>5-hydroxyisourate + H2O = 5-hydroxy-2-oxo-4-ureido-2,5-dihydro-1H-imidazole-5-carboxylate + H(+)</text>
        <dbReference type="Rhea" id="RHEA:23736"/>
        <dbReference type="ChEBI" id="CHEBI:15377"/>
        <dbReference type="ChEBI" id="CHEBI:15378"/>
        <dbReference type="ChEBI" id="CHEBI:18072"/>
        <dbReference type="ChEBI" id="CHEBI:58639"/>
        <dbReference type="EC" id="3.5.2.17"/>
    </reaction>
</comment>
<comment type="pathway">
    <text evidence="11">Purine metabolism; urate degradation; (S)-allantoin from urate: step 2/3.</text>
</comment>
<dbReference type="InterPro" id="IPR014306">
    <property type="entry name" value="Hydroxyisourate_hydrolase"/>
</dbReference>
<dbReference type="AlphaFoldDB" id="A0A3Q3JS12"/>
<proteinExistence type="inferred from homology"/>
<dbReference type="SUPFAM" id="SSF49472">
    <property type="entry name" value="Transthyretin (synonym: prealbumin)"/>
    <property type="match status" value="1"/>
</dbReference>
<dbReference type="PANTHER" id="PTHR10395">
    <property type="entry name" value="URICASE AND TRANSTHYRETIN-RELATED"/>
    <property type="match status" value="1"/>
</dbReference>
<organism evidence="15 16">
    <name type="scientific">Monopterus albus</name>
    <name type="common">Swamp eel</name>
    <dbReference type="NCBI Taxonomy" id="43700"/>
    <lineage>
        <taxon>Eukaryota</taxon>
        <taxon>Metazoa</taxon>
        <taxon>Chordata</taxon>
        <taxon>Craniata</taxon>
        <taxon>Vertebrata</taxon>
        <taxon>Euteleostomi</taxon>
        <taxon>Actinopterygii</taxon>
        <taxon>Neopterygii</taxon>
        <taxon>Teleostei</taxon>
        <taxon>Neoteleostei</taxon>
        <taxon>Acanthomorphata</taxon>
        <taxon>Anabantaria</taxon>
        <taxon>Synbranchiformes</taxon>
        <taxon>Synbranchidae</taxon>
        <taxon>Monopterus</taxon>
    </lineage>
</organism>
<feature type="binding site" evidence="13">
    <location>
        <position position="166"/>
    </location>
    <ligand>
        <name>substrate</name>
    </ligand>
</feature>
<reference evidence="15" key="1">
    <citation type="submission" date="2025-08" db="UniProtKB">
        <authorList>
            <consortium name="Ensembl"/>
        </authorList>
    </citation>
    <scope>IDENTIFICATION</scope>
</reference>
<dbReference type="FunFam" id="2.60.40.180:FF:000004">
    <property type="entry name" value="5-hydroxyisourate hydrolase"/>
    <property type="match status" value="1"/>
</dbReference>
<dbReference type="GO" id="GO:0006144">
    <property type="term" value="P:purine nucleobase metabolic process"/>
    <property type="evidence" value="ECO:0007669"/>
    <property type="project" value="UniProtKB-KW"/>
</dbReference>
<protein>
    <recommendedName>
        <fullName evidence="7">5-hydroxyisourate hydrolase</fullName>
        <ecNumber evidence="6">3.5.2.17</ecNumber>
    </recommendedName>
    <alternativeName>
        <fullName evidence="12">Transthyretin-related protein</fullName>
    </alternativeName>
</protein>
<evidence type="ECO:0000256" key="4">
    <source>
        <dbReference type="ARBA" id="ARBA00009850"/>
    </source>
</evidence>
<keyword evidence="10" id="KW-0576">Peroxisome</keyword>
<reference evidence="15" key="2">
    <citation type="submission" date="2025-09" db="UniProtKB">
        <authorList>
            <consortium name="Ensembl"/>
        </authorList>
    </citation>
    <scope>IDENTIFICATION</scope>
</reference>
<dbReference type="Proteomes" id="UP000261600">
    <property type="component" value="Unplaced"/>
</dbReference>
<feature type="binding site" evidence="13">
    <location>
        <position position="102"/>
    </location>
    <ligand>
        <name>substrate</name>
    </ligand>
</feature>
<evidence type="ECO:0000259" key="14">
    <source>
        <dbReference type="SMART" id="SM00095"/>
    </source>
</evidence>
<dbReference type="PANTHER" id="PTHR10395:SF13">
    <property type="entry name" value="5-HYDROXYISOURATE HYDROLASE"/>
    <property type="match status" value="1"/>
</dbReference>
<evidence type="ECO:0000256" key="10">
    <source>
        <dbReference type="ARBA" id="ARBA00023140"/>
    </source>
</evidence>
<dbReference type="Ensembl" id="ENSMALT00000023169.1">
    <property type="protein sequence ID" value="ENSMALP00000022734.1"/>
    <property type="gene ID" value="ENSMALG00000015875.1"/>
</dbReference>
<comment type="subunit">
    <text evidence="5">Homotetramer.</text>
</comment>
<dbReference type="GO" id="GO:0005777">
    <property type="term" value="C:peroxisome"/>
    <property type="evidence" value="ECO:0007669"/>
    <property type="project" value="UniProtKB-SubCell"/>
</dbReference>
<dbReference type="InterPro" id="IPR000895">
    <property type="entry name" value="Transthyretin/HIU_hydrolase"/>
</dbReference>
<name>A0A3Q3JS12_MONAL</name>